<dbReference type="KEGG" id="ehl:EHLA_3309"/>
<dbReference type="GO" id="GO:0003677">
    <property type="term" value="F:DNA binding"/>
    <property type="evidence" value="ECO:0007669"/>
    <property type="project" value="InterPro"/>
</dbReference>
<dbReference type="RefSeq" id="WP_096241494.1">
    <property type="nucleotide sequence ID" value="NZ_LT907978.1"/>
</dbReference>
<dbReference type="SMART" id="SM00530">
    <property type="entry name" value="HTH_XRE"/>
    <property type="match status" value="1"/>
</dbReference>
<dbReference type="EMBL" id="LT907978">
    <property type="protein sequence ID" value="SOB73857.1"/>
    <property type="molecule type" value="Genomic_DNA"/>
</dbReference>
<feature type="domain" description="HTH cro/C1-type" evidence="1">
    <location>
        <begin position="17"/>
        <end position="72"/>
    </location>
</feature>
<keyword evidence="3" id="KW-1185">Reference proteome</keyword>
<evidence type="ECO:0000259" key="1">
    <source>
        <dbReference type="PROSITE" id="PS50943"/>
    </source>
</evidence>
<dbReference type="InterPro" id="IPR010982">
    <property type="entry name" value="Lambda_DNA-bd_dom_sf"/>
</dbReference>
<organism evidence="2 3">
    <name type="scientific">Anaerobutyricum hallii</name>
    <dbReference type="NCBI Taxonomy" id="39488"/>
    <lineage>
        <taxon>Bacteria</taxon>
        <taxon>Bacillati</taxon>
        <taxon>Bacillota</taxon>
        <taxon>Clostridia</taxon>
        <taxon>Lachnospirales</taxon>
        <taxon>Lachnospiraceae</taxon>
        <taxon>Anaerobutyricum</taxon>
    </lineage>
</organism>
<accession>A0A285PXB3</accession>
<dbReference type="PROSITE" id="PS50943">
    <property type="entry name" value="HTH_CROC1"/>
    <property type="match status" value="1"/>
</dbReference>
<sequence length="120" mass="13900">MEKQFPTIDKVKTGKQIRRLMNSLGLTVTDVQKYMGLATQQAVYHWLNGRSLPSIDNVYALSELFKVPMDQIICGNREYQPEQGSMYYRLKAYAKHLQMCVTVACERKGREQNCFIIEAM</sequence>
<proteinExistence type="predicted"/>
<gene>
    <name evidence="2" type="ORF">EHLA_3309</name>
</gene>
<dbReference type="InterPro" id="IPR001387">
    <property type="entry name" value="Cro/C1-type_HTH"/>
</dbReference>
<name>A0A285PXB3_9FIRM</name>
<evidence type="ECO:0000313" key="2">
    <source>
        <dbReference type="EMBL" id="SOB73857.1"/>
    </source>
</evidence>
<dbReference type="CDD" id="cd00093">
    <property type="entry name" value="HTH_XRE"/>
    <property type="match status" value="1"/>
</dbReference>
<dbReference type="SUPFAM" id="SSF47413">
    <property type="entry name" value="lambda repressor-like DNA-binding domains"/>
    <property type="match status" value="1"/>
</dbReference>
<dbReference type="Proteomes" id="UP000217549">
    <property type="component" value="Chromosome I"/>
</dbReference>
<protein>
    <submittedName>
        <fullName evidence="2">HTH_XRE</fullName>
    </submittedName>
</protein>
<dbReference type="AlphaFoldDB" id="A0A285PXB3"/>
<dbReference type="Gene3D" id="1.10.260.40">
    <property type="entry name" value="lambda repressor-like DNA-binding domains"/>
    <property type="match status" value="1"/>
</dbReference>
<dbReference type="Pfam" id="PF01381">
    <property type="entry name" value="HTH_3"/>
    <property type="match status" value="1"/>
</dbReference>
<evidence type="ECO:0000313" key="3">
    <source>
        <dbReference type="Proteomes" id="UP000217549"/>
    </source>
</evidence>
<reference evidence="3" key="1">
    <citation type="submission" date="2017-09" db="EMBL/GenBank/DDBJ databases">
        <authorList>
            <person name="Shetty A S."/>
        </authorList>
    </citation>
    <scope>NUCLEOTIDE SEQUENCE [LARGE SCALE GENOMIC DNA]</scope>
</reference>